<evidence type="ECO:0000256" key="7">
    <source>
        <dbReference type="ARBA" id="ARBA00022884"/>
    </source>
</evidence>
<feature type="domain" description="Alanyl-transfer RNA synthetases family profile" evidence="10">
    <location>
        <begin position="54"/>
        <end position="665"/>
    </location>
</feature>
<dbReference type="InterPro" id="IPR018165">
    <property type="entry name" value="Ala-tRNA-synth_IIc_core"/>
</dbReference>
<dbReference type="EMBL" id="DQFB01000003">
    <property type="protein sequence ID" value="HCQ40473.1"/>
    <property type="molecule type" value="Genomic_DNA"/>
</dbReference>
<proteinExistence type="inferred from homology"/>
<evidence type="ECO:0000313" key="12">
    <source>
        <dbReference type="Proteomes" id="UP000262056"/>
    </source>
</evidence>
<evidence type="ECO:0000256" key="2">
    <source>
        <dbReference type="ARBA" id="ARBA00013168"/>
    </source>
</evidence>
<evidence type="ECO:0000313" key="11">
    <source>
        <dbReference type="EMBL" id="HCQ40473.1"/>
    </source>
</evidence>
<dbReference type="FunFam" id="3.30.980.10:FF:000004">
    <property type="entry name" value="Alanine--tRNA ligase, cytoplasmic"/>
    <property type="match status" value="1"/>
</dbReference>
<comment type="similarity">
    <text evidence="1">Belongs to the class-II aminoacyl-tRNA synthetase family.</text>
</comment>
<dbReference type="NCBIfam" id="NF002436">
    <property type="entry name" value="PRK01584.1"/>
    <property type="match status" value="1"/>
</dbReference>
<reference evidence="11 12" key="1">
    <citation type="journal article" date="2018" name="Nat. Biotechnol.">
        <title>A standardized bacterial taxonomy based on genome phylogeny substantially revises the tree of life.</title>
        <authorList>
            <person name="Parks D.H."/>
            <person name="Chuvochina M."/>
            <person name="Waite D.W."/>
            <person name="Rinke C."/>
            <person name="Skarshewski A."/>
            <person name="Chaumeil P.A."/>
            <person name="Hugenholtz P."/>
        </authorList>
    </citation>
    <scope>NUCLEOTIDE SEQUENCE [LARGE SCALE GENOMIC DNA]</scope>
    <source>
        <strain evidence="11">UBA12021</strain>
    </source>
</reference>
<dbReference type="SUPFAM" id="SSF101353">
    <property type="entry name" value="Putative anticodon-binding domain of alanyl-tRNA synthetase (AlaRS)"/>
    <property type="match status" value="1"/>
</dbReference>
<evidence type="ECO:0000256" key="5">
    <source>
        <dbReference type="ARBA" id="ARBA00022741"/>
    </source>
</evidence>
<sequence>MERSRAEREVVTFCKVNGTFSSGARGCYSRPGLQKSSAGMLPDEVCRHGNYRFMTSKEILQKYINFYTERGHKQIPNVSLIPEGDSTLLFVNSGMFPLVPYLSGEQHPLGKRLVNVQRSLRFEDIEEVGTTIRHTIAFHMIGNWSLGDYFKKEQLPWAYEFLIEVLGLAPEKLFATVFEGDANAPRDDESIAILKEVFKKYGIEAKEGERIFLCGKKDNWWQRGDAVGELGGPDSEVFYYLGSGTGVGKSPTDSPDEFLEIGNSVFMQYKKTEKGWEPLSQKNVDFGGGLERLAVVSQNKHDIFETDNFWPIVEKIEELSGKSYSSDDRTKRAMRIISDHMRAACLLGMDGVQPENKDQGYVLRRLLRRMVRSGKILGIEKELTSSLVDPVITAVGWLYPQLSERKEQLKKTFTDEEEKFRKTLTRGSVILEKALLKIGHEELKKKTLREWAQMSFDLFQSVGYPEEIFIDDLEDKGILPDHKDFHKEFLAVFDLHQQKSRAGAENKFKGGLADHSEAVIKYHTTTHLLQAALRKVLGDHVGQLGSNLTAERLRFDFSHHGKKISEQEVAEVQSIVNSIIKEALPVGFIVMPREEAERSGALYMKHETYPDEVKVYYVGNDFSNAVSKEFCGGPHVANTGELGEFEIYKQESIGEGKLRIYAHLK</sequence>
<dbReference type="InterPro" id="IPR012947">
    <property type="entry name" value="tRNA_SAD"/>
</dbReference>
<dbReference type="InterPro" id="IPR018163">
    <property type="entry name" value="Thr/Ala-tRNA-synth_IIc_edit"/>
</dbReference>
<protein>
    <recommendedName>
        <fullName evidence="2">alanine--tRNA ligase</fullName>
        <ecNumber evidence="2">6.1.1.7</ecNumber>
    </recommendedName>
</protein>
<dbReference type="PANTHER" id="PTHR11777:SF9">
    <property type="entry name" value="ALANINE--TRNA LIGASE, CYTOPLASMIC"/>
    <property type="match status" value="1"/>
</dbReference>
<evidence type="ECO:0000256" key="4">
    <source>
        <dbReference type="ARBA" id="ARBA00022598"/>
    </source>
</evidence>
<keyword evidence="4 11" id="KW-0436">Ligase</keyword>
<comment type="caution">
    <text evidence="11">The sequence shown here is derived from an EMBL/GenBank/DDBJ whole genome shotgun (WGS) entry which is preliminary data.</text>
</comment>
<dbReference type="GO" id="GO:0006419">
    <property type="term" value="P:alanyl-tRNA aminoacylation"/>
    <property type="evidence" value="ECO:0007669"/>
    <property type="project" value="InterPro"/>
</dbReference>
<accession>A0A656PM88</accession>
<evidence type="ECO:0000256" key="6">
    <source>
        <dbReference type="ARBA" id="ARBA00022840"/>
    </source>
</evidence>
<dbReference type="Gene3D" id="3.30.54.20">
    <property type="match status" value="1"/>
</dbReference>
<organism evidence="11 12">
    <name type="scientific">candidate division WWE3 bacterium</name>
    <dbReference type="NCBI Taxonomy" id="2053526"/>
    <lineage>
        <taxon>Bacteria</taxon>
        <taxon>Katanobacteria</taxon>
    </lineage>
</organism>
<dbReference type="AlphaFoldDB" id="A0A656PM88"/>
<evidence type="ECO:0000256" key="9">
    <source>
        <dbReference type="ARBA" id="ARBA00023146"/>
    </source>
</evidence>
<keyword evidence="6" id="KW-0067">ATP-binding</keyword>
<dbReference type="PRINTS" id="PR00980">
    <property type="entry name" value="TRNASYNTHALA"/>
</dbReference>
<keyword evidence="5" id="KW-0547">Nucleotide-binding</keyword>
<evidence type="ECO:0000256" key="1">
    <source>
        <dbReference type="ARBA" id="ARBA00008226"/>
    </source>
</evidence>
<dbReference type="SMART" id="SM00863">
    <property type="entry name" value="tRNA_SAD"/>
    <property type="match status" value="1"/>
</dbReference>
<dbReference type="Proteomes" id="UP000262056">
    <property type="component" value="Unassembled WGS sequence"/>
</dbReference>
<dbReference type="GO" id="GO:0004813">
    <property type="term" value="F:alanine-tRNA ligase activity"/>
    <property type="evidence" value="ECO:0007669"/>
    <property type="project" value="UniProtKB-EC"/>
</dbReference>
<dbReference type="PANTHER" id="PTHR11777">
    <property type="entry name" value="ALANYL-TRNA SYNTHETASE"/>
    <property type="match status" value="1"/>
</dbReference>
<dbReference type="GO" id="GO:0005829">
    <property type="term" value="C:cytosol"/>
    <property type="evidence" value="ECO:0007669"/>
    <property type="project" value="TreeGrafter"/>
</dbReference>
<keyword evidence="3" id="KW-0820">tRNA-binding</keyword>
<dbReference type="Pfam" id="PF01411">
    <property type="entry name" value="tRNA-synt_2c"/>
    <property type="match status" value="1"/>
</dbReference>
<dbReference type="PROSITE" id="PS50860">
    <property type="entry name" value="AA_TRNA_LIGASE_II_ALA"/>
    <property type="match status" value="1"/>
</dbReference>
<keyword evidence="9" id="KW-0030">Aminoacyl-tRNA synthetase</keyword>
<name>A0A656PM88_UNCKA</name>
<gene>
    <name evidence="11" type="ORF">DIU24_02035</name>
</gene>
<dbReference type="EC" id="6.1.1.7" evidence="2"/>
<dbReference type="InterPro" id="IPR018162">
    <property type="entry name" value="Ala-tRNA-ligase_IIc_anticod-bd"/>
</dbReference>
<keyword evidence="8" id="KW-0648">Protein biosynthesis</keyword>
<dbReference type="SUPFAM" id="SSF55186">
    <property type="entry name" value="ThrRS/AlaRS common domain"/>
    <property type="match status" value="1"/>
</dbReference>
<evidence type="ECO:0000256" key="8">
    <source>
        <dbReference type="ARBA" id="ARBA00022917"/>
    </source>
</evidence>
<dbReference type="InterPro" id="IPR018164">
    <property type="entry name" value="Ala-tRNA-synth_IIc_N"/>
</dbReference>
<dbReference type="Gene3D" id="3.30.980.10">
    <property type="entry name" value="Threonyl-trna Synthetase, Chain A, domain 2"/>
    <property type="match status" value="1"/>
</dbReference>
<evidence type="ECO:0000259" key="10">
    <source>
        <dbReference type="PROSITE" id="PS50860"/>
    </source>
</evidence>
<dbReference type="GO" id="GO:0005524">
    <property type="term" value="F:ATP binding"/>
    <property type="evidence" value="ECO:0007669"/>
    <property type="project" value="UniProtKB-KW"/>
</dbReference>
<dbReference type="Pfam" id="PF07973">
    <property type="entry name" value="tRNA_SAD"/>
    <property type="match status" value="1"/>
</dbReference>
<dbReference type="InterPro" id="IPR045864">
    <property type="entry name" value="aa-tRNA-synth_II/BPL/LPL"/>
</dbReference>
<dbReference type="GO" id="GO:0002161">
    <property type="term" value="F:aminoacyl-tRNA deacylase activity"/>
    <property type="evidence" value="ECO:0007669"/>
    <property type="project" value="TreeGrafter"/>
</dbReference>
<dbReference type="SUPFAM" id="SSF55681">
    <property type="entry name" value="Class II aaRS and biotin synthetases"/>
    <property type="match status" value="1"/>
</dbReference>
<evidence type="ECO:0000256" key="3">
    <source>
        <dbReference type="ARBA" id="ARBA00022555"/>
    </source>
</evidence>
<dbReference type="Gene3D" id="3.30.930.10">
    <property type="entry name" value="Bira Bifunctional Protein, Domain 2"/>
    <property type="match status" value="1"/>
</dbReference>
<keyword evidence="7" id="KW-0694">RNA-binding</keyword>
<dbReference type="InterPro" id="IPR002318">
    <property type="entry name" value="Ala-tRNA-lgiase_IIc"/>
</dbReference>
<dbReference type="CDD" id="cd00673">
    <property type="entry name" value="AlaRS_core"/>
    <property type="match status" value="1"/>
</dbReference>
<dbReference type="GO" id="GO:0000049">
    <property type="term" value="F:tRNA binding"/>
    <property type="evidence" value="ECO:0007669"/>
    <property type="project" value="UniProtKB-KW"/>
</dbReference>
<dbReference type="InterPro" id="IPR050058">
    <property type="entry name" value="Ala-tRNA_ligase"/>
</dbReference>